<gene>
    <name evidence="2" type="ORF">HNR25_003604</name>
</gene>
<dbReference type="Gene3D" id="3.30.160.40">
    <property type="entry name" value="Porphobilinogen deaminase, C-terminal domain"/>
    <property type="match status" value="1"/>
</dbReference>
<evidence type="ECO:0000259" key="1">
    <source>
        <dbReference type="Pfam" id="PF03900"/>
    </source>
</evidence>
<reference evidence="2 3" key="1">
    <citation type="submission" date="2020-08" db="EMBL/GenBank/DDBJ databases">
        <title>Sequencing the genomes of 1000 actinobacteria strains.</title>
        <authorList>
            <person name="Klenk H.-P."/>
        </authorList>
    </citation>
    <scope>NUCLEOTIDE SEQUENCE [LARGE SCALE GENOMIC DNA]</scope>
    <source>
        <strain evidence="2 3">DSM 44593</strain>
    </source>
</reference>
<dbReference type="InterPro" id="IPR022418">
    <property type="entry name" value="Porphobilinogen_deaminase_C"/>
</dbReference>
<dbReference type="Pfam" id="PF03900">
    <property type="entry name" value="Porphobil_deamC"/>
    <property type="match status" value="1"/>
</dbReference>
<proteinExistence type="predicted"/>
<dbReference type="SUPFAM" id="SSF54782">
    <property type="entry name" value="Porphobilinogen deaminase (hydroxymethylbilane synthase), C-terminal domain"/>
    <property type="match status" value="1"/>
</dbReference>
<accession>A0A841EFM7</accession>
<comment type="caution">
    <text evidence="2">The sequence shown here is derived from an EMBL/GenBank/DDBJ whole genome shotgun (WGS) entry which is preliminary data.</text>
</comment>
<protein>
    <submittedName>
        <fullName evidence="2">Porphobilinogen deaminase</fullName>
    </submittedName>
</protein>
<name>A0A841EFM7_9ACTN</name>
<dbReference type="InterPro" id="IPR000860">
    <property type="entry name" value="HemC"/>
</dbReference>
<dbReference type="PROSITE" id="PS00533">
    <property type="entry name" value="PORPHOBILINOGEN_DEAM"/>
    <property type="match status" value="1"/>
</dbReference>
<dbReference type="GO" id="GO:0004418">
    <property type="term" value="F:hydroxymethylbilane synthase activity"/>
    <property type="evidence" value="ECO:0007669"/>
    <property type="project" value="InterPro"/>
</dbReference>
<dbReference type="InterPro" id="IPR022419">
    <property type="entry name" value="Porphobilin_deaminase_cofac_BS"/>
</dbReference>
<organism evidence="2 3">
    <name type="scientific">Streptomonospora salina</name>
    <dbReference type="NCBI Taxonomy" id="104205"/>
    <lineage>
        <taxon>Bacteria</taxon>
        <taxon>Bacillati</taxon>
        <taxon>Actinomycetota</taxon>
        <taxon>Actinomycetes</taxon>
        <taxon>Streptosporangiales</taxon>
        <taxon>Nocardiopsidaceae</taxon>
        <taxon>Streptomonospora</taxon>
    </lineage>
</organism>
<feature type="domain" description="Porphobilinogen deaminase C-terminal" evidence="1">
    <location>
        <begin position="8"/>
        <end position="77"/>
    </location>
</feature>
<dbReference type="PANTHER" id="PTHR11557">
    <property type="entry name" value="PORPHOBILINOGEN DEAMINASE"/>
    <property type="match status" value="1"/>
</dbReference>
<sequence length="95" mass="9571">MHDDATAAAVTAERAMLAELHGGCSVPVGALATAEGDRLRITAQVTGLDGTAVIRTTQTGIRSAPADLGKRAAVTLLGQGAENILAQIGDTPPPR</sequence>
<evidence type="ECO:0000313" key="3">
    <source>
        <dbReference type="Proteomes" id="UP000578077"/>
    </source>
</evidence>
<dbReference type="GO" id="GO:0005737">
    <property type="term" value="C:cytoplasm"/>
    <property type="evidence" value="ECO:0007669"/>
    <property type="project" value="TreeGrafter"/>
</dbReference>
<dbReference type="GO" id="GO:0006783">
    <property type="term" value="P:heme biosynthetic process"/>
    <property type="evidence" value="ECO:0007669"/>
    <property type="project" value="TreeGrafter"/>
</dbReference>
<dbReference type="PANTHER" id="PTHR11557:SF0">
    <property type="entry name" value="PORPHOBILINOGEN DEAMINASE"/>
    <property type="match status" value="1"/>
</dbReference>
<dbReference type="EMBL" id="JACHLY010000001">
    <property type="protein sequence ID" value="MBB5999853.1"/>
    <property type="molecule type" value="Genomic_DNA"/>
</dbReference>
<dbReference type="RefSeq" id="WP_312862602.1">
    <property type="nucleotide sequence ID" value="NZ_BAABKT010000001.1"/>
</dbReference>
<dbReference type="AlphaFoldDB" id="A0A841EFM7"/>
<evidence type="ECO:0000313" key="2">
    <source>
        <dbReference type="EMBL" id="MBB5999853.1"/>
    </source>
</evidence>
<keyword evidence="3" id="KW-1185">Reference proteome</keyword>
<dbReference type="InterPro" id="IPR036803">
    <property type="entry name" value="Porphobilinogen_deaminase_C_sf"/>
</dbReference>
<dbReference type="Proteomes" id="UP000578077">
    <property type="component" value="Unassembled WGS sequence"/>
</dbReference>